<feature type="domain" description="DUF4371" evidence="2">
    <location>
        <begin position="1"/>
        <end position="156"/>
    </location>
</feature>
<gene>
    <name evidence="3" type="ORF">CEPIT_LOCUS5112</name>
</gene>
<dbReference type="GO" id="GO:0046983">
    <property type="term" value="F:protein dimerization activity"/>
    <property type="evidence" value="ECO:0007669"/>
    <property type="project" value="InterPro"/>
</dbReference>
<dbReference type="Pfam" id="PF05699">
    <property type="entry name" value="Dimer_Tnp_hAT"/>
    <property type="match status" value="1"/>
</dbReference>
<accession>A0AAV0CGU2</accession>
<comment type="caution">
    <text evidence="3">The sequence shown here is derived from an EMBL/GenBank/DDBJ whole genome shotgun (WGS) entry which is preliminary data.</text>
</comment>
<sequence length="586" mass="67444">MRGHNERLDSPNPGNFIQLVKLLASYNEHVSSLVLDKAAFNASYTSPRIQKEILHIFAKKVQNVIRENIGDAKYCVLVDEARDESKREQMAIVLRFVDKHGYVMERFFDIVHVPNTTSLTLKKEICDVLRRHNLNVGDIRGQGYDGASNMRGEWSGLQALISNECPYAYYIHCFAHRLQLALVAAAKEVIPIHHFFEKVNTITNVVTASCKRHDQLQAAQAEEIARLIRIEELETGRGLNQVGTLKRASETRWSSHLSSLRSLKIMYVATCSVLKNIISDGTTYAQRADADAVYDGITSFEFILILHIMIDILEISYDLCQALQCKSQDIVNAMHLVSTTKTLIQKLREDGWDLLFGKVKLFCEKMSIDIPNMTDHYTAGRGRSRRIKGPNTMAHHFQYDIFIATVDSQLQELNERFTANMMELLVLCSALDPRDDYKYFSIENVCKLVEKYYPDDFSEQEKLHLRFQLEHFELDIHQFPGLKNLSTISELCQELVKTRKAEIYPLVDRLVRLVLTLPISTASGERAFSAMKLVKTRLRNKMEDDFLTSYLITYIEKEIAQSFDTDTIIDEFCDMKERRLQFKLPK</sequence>
<dbReference type="AlphaFoldDB" id="A0AAV0CGU2"/>
<keyword evidence="4" id="KW-1185">Reference proteome</keyword>
<reference evidence="3" key="1">
    <citation type="submission" date="2022-07" db="EMBL/GenBank/DDBJ databases">
        <authorList>
            <person name="Macas J."/>
            <person name="Novak P."/>
            <person name="Neumann P."/>
        </authorList>
    </citation>
    <scope>NUCLEOTIDE SEQUENCE</scope>
</reference>
<name>A0AAV0CGU2_9ASTE</name>
<evidence type="ECO:0000259" key="2">
    <source>
        <dbReference type="Pfam" id="PF14291"/>
    </source>
</evidence>
<evidence type="ECO:0000259" key="1">
    <source>
        <dbReference type="Pfam" id="PF05699"/>
    </source>
</evidence>
<dbReference type="SUPFAM" id="SSF53098">
    <property type="entry name" value="Ribonuclease H-like"/>
    <property type="match status" value="1"/>
</dbReference>
<dbReference type="InterPro" id="IPR025398">
    <property type="entry name" value="DUF4371"/>
</dbReference>
<proteinExistence type="predicted"/>
<dbReference type="PANTHER" id="PTHR11697:SF230">
    <property type="entry name" value="ZINC FINGER, MYM DOMAIN CONTAINING 1"/>
    <property type="match status" value="1"/>
</dbReference>
<evidence type="ECO:0000313" key="3">
    <source>
        <dbReference type="EMBL" id="CAH9074663.1"/>
    </source>
</evidence>
<protein>
    <recommendedName>
        <fullName evidence="5">Zinc finger MYM-type protein 1-like</fullName>
    </recommendedName>
</protein>
<dbReference type="InterPro" id="IPR008906">
    <property type="entry name" value="HATC_C_dom"/>
</dbReference>
<dbReference type="PANTHER" id="PTHR11697">
    <property type="entry name" value="GENERAL TRANSCRIPTION FACTOR 2-RELATED ZINC FINGER PROTEIN"/>
    <property type="match status" value="1"/>
</dbReference>
<dbReference type="EMBL" id="CAMAPF010000027">
    <property type="protein sequence ID" value="CAH9074663.1"/>
    <property type="molecule type" value="Genomic_DNA"/>
</dbReference>
<dbReference type="Proteomes" id="UP001152523">
    <property type="component" value="Unassembled WGS sequence"/>
</dbReference>
<dbReference type="InterPro" id="IPR012337">
    <property type="entry name" value="RNaseH-like_sf"/>
</dbReference>
<feature type="domain" description="HAT C-terminal dimerisation" evidence="1">
    <location>
        <begin position="500"/>
        <end position="558"/>
    </location>
</feature>
<organism evidence="3 4">
    <name type="scientific">Cuscuta epithymum</name>
    <dbReference type="NCBI Taxonomy" id="186058"/>
    <lineage>
        <taxon>Eukaryota</taxon>
        <taxon>Viridiplantae</taxon>
        <taxon>Streptophyta</taxon>
        <taxon>Embryophyta</taxon>
        <taxon>Tracheophyta</taxon>
        <taxon>Spermatophyta</taxon>
        <taxon>Magnoliopsida</taxon>
        <taxon>eudicotyledons</taxon>
        <taxon>Gunneridae</taxon>
        <taxon>Pentapetalae</taxon>
        <taxon>asterids</taxon>
        <taxon>lamiids</taxon>
        <taxon>Solanales</taxon>
        <taxon>Convolvulaceae</taxon>
        <taxon>Cuscuteae</taxon>
        <taxon>Cuscuta</taxon>
        <taxon>Cuscuta subgen. Cuscuta</taxon>
    </lineage>
</organism>
<dbReference type="InterPro" id="IPR055298">
    <property type="entry name" value="AtLOH3-like"/>
</dbReference>
<evidence type="ECO:0008006" key="5">
    <source>
        <dbReference type="Google" id="ProtNLM"/>
    </source>
</evidence>
<evidence type="ECO:0000313" key="4">
    <source>
        <dbReference type="Proteomes" id="UP001152523"/>
    </source>
</evidence>
<dbReference type="Pfam" id="PF14291">
    <property type="entry name" value="DUF4371"/>
    <property type="match status" value="1"/>
</dbReference>